<gene>
    <name evidence="10" type="ORF">CCAP1982_LOCUS11450</name>
</gene>
<feature type="signal peptide" evidence="9">
    <location>
        <begin position="1"/>
        <end position="22"/>
    </location>
</feature>
<protein>
    <submittedName>
        <fullName evidence="10">(Mediterranean fruit fly) hypothetical protein</fullName>
    </submittedName>
</protein>
<feature type="transmembrane region" description="Helical" evidence="8">
    <location>
        <begin position="324"/>
        <end position="345"/>
    </location>
</feature>
<keyword evidence="7" id="KW-0325">Glycoprotein</keyword>
<keyword evidence="3 8" id="KW-0812">Transmembrane</keyword>
<keyword evidence="2" id="KW-1003">Cell membrane</keyword>
<keyword evidence="11" id="KW-1185">Reference proteome</keyword>
<feature type="non-terminal residue" evidence="10">
    <location>
        <position position="1"/>
    </location>
</feature>
<accession>A0A811UZB8</accession>
<feature type="chain" id="PRO_5032705709" evidence="9">
    <location>
        <begin position="23"/>
        <end position="568"/>
    </location>
</feature>
<dbReference type="AlphaFoldDB" id="A0A811UZB8"/>
<organism evidence="10 11">
    <name type="scientific">Ceratitis capitata</name>
    <name type="common">Mediterranean fruit fly</name>
    <name type="synonym">Tephritis capitata</name>
    <dbReference type="NCBI Taxonomy" id="7213"/>
    <lineage>
        <taxon>Eukaryota</taxon>
        <taxon>Metazoa</taxon>
        <taxon>Ecdysozoa</taxon>
        <taxon>Arthropoda</taxon>
        <taxon>Hexapoda</taxon>
        <taxon>Insecta</taxon>
        <taxon>Pterygota</taxon>
        <taxon>Neoptera</taxon>
        <taxon>Endopterygota</taxon>
        <taxon>Diptera</taxon>
        <taxon>Brachycera</taxon>
        <taxon>Muscomorpha</taxon>
        <taxon>Tephritoidea</taxon>
        <taxon>Tephritidae</taxon>
        <taxon>Ceratitis</taxon>
        <taxon>Ceratitis</taxon>
    </lineage>
</organism>
<name>A0A811UZB8_CERCA</name>
<feature type="transmembrane region" description="Helical" evidence="8">
    <location>
        <begin position="351"/>
        <end position="370"/>
    </location>
</feature>
<sequence>KMKIKVFLIISLQIVIFQTVCAVKTCDVIDILNIDLRLELNIFLNFTEDSADELCKHSGLTPKIILDYEHADLLELNGWATENVLTVAFVGVKNKTKPISTLVKLLWQLHYTNVLFVYKSSMSGVQLYELFALCWQHGFVNVLILIQQTLYTYHPFPAIKVLELRTLSAYYDKSHLEDFQGHPLRSSISNNAPRVYHYTDDDGNLANGGYLYALLLTFIRQHNGTFQEVKMPTYDLNLTQTIAAFNNRDIDILAELLFMYPEYAHSAVVCIYRTLLMAPYAKPLQSYLYILQPLTRFIWLLIIIAFCYSLIAQMLLSRLRTRRFNFGAALLRIVSGILYLPTFYYRNCARTQIICAIMLLASGFLLTNFYQTSLASMFITRLYEPQINTIADIAHTNFRLPITKTDAAYLNSLAGVPEIINDRLIEMNPLETYTLLRDLNTSYVLSSMEDKIMFFMYQQKFLRIPRVKVIDEELAEVPLFIALAHGSPFIQQLNRFLGQIFDTGIFQKMVSDSAEEGILTNEIRFFRTVSAKFYPLSVQNFSMIFVAWAFGLMCATVCFLIEWKFLKK</sequence>
<keyword evidence="6" id="KW-0675">Receptor</keyword>
<dbReference type="OrthoDB" id="7969653at2759"/>
<keyword evidence="5 8" id="KW-0472">Membrane</keyword>
<reference evidence="10" key="1">
    <citation type="submission" date="2020-11" db="EMBL/GenBank/DDBJ databases">
        <authorList>
            <person name="Whitehead M."/>
        </authorList>
    </citation>
    <scope>NUCLEOTIDE SEQUENCE</scope>
    <source>
        <strain evidence="10">EGII</strain>
    </source>
</reference>
<dbReference type="EMBL" id="CAJHJT010000034">
    <property type="protein sequence ID" value="CAD7002987.1"/>
    <property type="molecule type" value="Genomic_DNA"/>
</dbReference>
<evidence type="ECO:0000313" key="11">
    <source>
        <dbReference type="Proteomes" id="UP000606786"/>
    </source>
</evidence>
<evidence type="ECO:0000256" key="3">
    <source>
        <dbReference type="ARBA" id="ARBA00022692"/>
    </source>
</evidence>
<evidence type="ECO:0000256" key="2">
    <source>
        <dbReference type="ARBA" id="ARBA00022475"/>
    </source>
</evidence>
<evidence type="ECO:0000256" key="1">
    <source>
        <dbReference type="ARBA" id="ARBA00004651"/>
    </source>
</evidence>
<dbReference type="PANTHER" id="PTHR42643">
    <property type="entry name" value="IONOTROPIC RECEPTOR 20A-RELATED"/>
    <property type="match status" value="1"/>
</dbReference>
<comment type="caution">
    <text evidence="10">The sequence shown here is derived from an EMBL/GenBank/DDBJ whole genome shotgun (WGS) entry which is preliminary data.</text>
</comment>
<proteinExistence type="predicted"/>
<feature type="transmembrane region" description="Helical" evidence="8">
    <location>
        <begin position="297"/>
        <end position="317"/>
    </location>
</feature>
<evidence type="ECO:0000256" key="4">
    <source>
        <dbReference type="ARBA" id="ARBA00022989"/>
    </source>
</evidence>
<dbReference type="SUPFAM" id="SSF53850">
    <property type="entry name" value="Periplasmic binding protein-like II"/>
    <property type="match status" value="1"/>
</dbReference>
<evidence type="ECO:0000256" key="5">
    <source>
        <dbReference type="ARBA" id="ARBA00023136"/>
    </source>
</evidence>
<dbReference type="Proteomes" id="UP000606786">
    <property type="component" value="Unassembled WGS sequence"/>
</dbReference>
<dbReference type="GO" id="GO:0005886">
    <property type="term" value="C:plasma membrane"/>
    <property type="evidence" value="ECO:0007669"/>
    <property type="project" value="UniProtKB-SubCell"/>
</dbReference>
<evidence type="ECO:0000313" key="10">
    <source>
        <dbReference type="EMBL" id="CAD7002987.1"/>
    </source>
</evidence>
<dbReference type="PANTHER" id="PTHR42643:SF39">
    <property type="entry name" value="IONOTROPIC RECEPTOR 56A-RELATED"/>
    <property type="match status" value="1"/>
</dbReference>
<keyword evidence="4 8" id="KW-1133">Transmembrane helix</keyword>
<comment type="subcellular location">
    <subcellularLocation>
        <location evidence="1">Cell membrane</location>
        <topology evidence="1">Multi-pass membrane protein</topology>
    </subcellularLocation>
</comment>
<evidence type="ECO:0000256" key="8">
    <source>
        <dbReference type="SAM" id="Phobius"/>
    </source>
</evidence>
<keyword evidence="9" id="KW-0732">Signal</keyword>
<evidence type="ECO:0000256" key="7">
    <source>
        <dbReference type="ARBA" id="ARBA00023180"/>
    </source>
</evidence>
<dbReference type="InterPro" id="IPR052192">
    <property type="entry name" value="Insect_Ionotropic_Sensory_Rcpt"/>
</dbReference>
<evidence type="ECO:0000256" key="9">
    <source>
        <dbReference type="SAM" id="SignalP"/>
    </source>
</evidence>
<evidence type="ECO:0000256" key="6">
    <source>
        <dbReference type="ARBA" id="ARBA00023170"/>
    </source>
</evidence>
<feature type="transmembrane region" description="Helical" evidence="8">
    <location>
        <begin position="541"/>
        <end position="563"/>
    </location>
</feature>